<accession>A0A077WJI2</accession>
<sequence length="957" mass="106579">MQPFYTLVLQYYQHALGPTTHATDDLVSLLNELNNAEMPVKNVSDQQVVDILVTGSKSIQPNDDSFSPFCKFLFRQCSKQIRLSSLRVSQFEACIVPLLDALDNPDTSSDLRVDVLRALSALVFENASNTIKFYPRIANILCKLADRSVQPLEVRRMAINCIANTCAGAGSKLQSYYKDYYQVLLANICTVEHGSHGTIMVASSTLDFSDSAIRKIASSTLRALQFVLTQDKSLVTNPLCDIIQIIYTFIFMSVSLQTYAMANRDEPTPSTSTSHPMQVRLRLQKQPVPHRAQLSWRPTEFKSMGLTSSDSELSDSTEAAMGNPRKQRDDAKIRINALLCLAAIAKTSPRALHPYWHKFLSDTFFIFLANNSDQDGKLFPALRSDNQPYSLFTILLYDPMVTVRTAVCNALIAMLDGSKQYLGVASERDTKSSFTSLSQQLASILRDFHSAVVYALSKEDNPQVTALIFKLACTLVNNCPYDRLASGYLTRLYKAALTKWSQASAALKTAILHLVIAILETGTQEASHVLKESVIESMSPLIDILPQLTTPDGSSEASLDLVSAAWMTLGTLAKHQFSMIYDREDVIHEQFEAAMRHKEEKVRIAAMTFAESYGCAMGSNIDDGVKEDSSRMEKYLAWWTGMLSKHIQASCIDDAAGVRAMSCDCLASIPKPVYEQLPHMYQTLAVTLLLSLPSDQDINVRAAACRALGVFVLFPSLRSDPHFVSDMASAIMDQMNDKAILVRVRASWAEGNLGDALVSESENPEFDFQEWIPLMTWSNIIITATSACTDNDKLRSNAVRALGSILRITPRDYFHARKSGQLLKNAMNGLCKNIETGTLKTRWNACHATSNMLKNPDFPIGDPYPWTKAIYTALIHSLLQCRNFKVRINACLALATPTRRDQYGSSFDAVVQAILAAWDACHQEDDTFQEYRYREQLKEQVKSALHHIQTLSSEASK</sequence>
<feature type="region of interest" description="Disordered" evidence="1">
    <location>
        <begin position="303"/>
        <end position="327"/>
    </location>
</feature>
<name>A0A077WJI2_9FUNG</name>
<dbReference type="InterPro" id="IPR052107">
    <property type="entry name" value="HEAT6"/>
</dbReference>
<dbReference type="Gene3D" id="1.25.10.10">
    <property type="entry name" value="Leucine-rich Repeat Variant"/>
    <property type="match status" value="2"/>
</dbReference>
<evidence type="ECO:0000313" key="3">
    <source>
        <dbReference type="EMBL" id="CDS07289.1"/>
    </source>
</evidence>
<reference evidence="3" key="1">
    <citation type="journal article" date="2014" name="Genome Announc.">
        <title>De novo whole-genome sequence and genome annotation of Lichtheimia ramosa.</title>
        <authorList>
            <person name="Linde J."/>
            <person name="Schwartze V."/>
            <person name="Binder U."/>
            <person name="Lass-Florl C."/>
            <person name="Voigt K."/>
            <person name="Horn F."/>
        </authorList>
    </citation>
    <scope>NUCLEOTIDE SEQUENCE</scope>
    <source>
        <strain evidence="3">JMRC FSU:6197</strain>
    </source>
</reference>
<feature type="domain" description="DUF4042" evidence="2">
    <location>
        <begin position="332"/>
        <end position="518"/>
    </location>
</feature>
<dbReference type="Pfam" id="PF13251">
    <property type="entry name" value="DUF4042"/>
    <property type="match status" value="1"/>
</dbReference>
<evidence type="ECO:0000259" key="2">
    <source>
        <dbReference type="Pfam" id="PF13251"/>
    </source>
</evidence>
<dbReference type="InterPro" id="IPR016024">
    <property type="entry name" value="ARM-type_fold"/>
</dbReference>
<dbReference type="InterPro" id="IPR011989">
    <property type="entry name" value="ARM-like"/>
</dbReference>
<dbReference type="InterPro" id="IPR025283">
    <property type="entry name" value="DUF4042"/>
</dbReference>
<dbReference type="PANTHER" id="PTHR13366:SF0">
    <property type="entry name" value="HEAT REPEAT-CONTAINING PROTEIN 6"/>
    <property type="match status" value="1"/>
</dbReference>
<dbReference type="SUPFAM" id="SSF48371">
    <property type="entry name" value="ARM repeat"/>
    <property type="match status" value="2"/>
</dbReference>
<gene>
    <name evidence="3" type="ORF">LRAMOSA01238</name>
</gene>
<feature type="compositionally biased region" description="Low complexity" evidence="1">
    <location>
        <begin position="306"/>
        <end position="320"/>
    </location>
</feature>
<dbReference type="EMBL" id="LK023324">
    <property type="protein sequence ID" value="CDS07289.1"/>
    <property type="molecule type" value="Genomic_DNA"/>
</dbReference>
<evidence type="ECO:0000256" key="1">
    <source>
        <dbReference type="SAM" id="MobiDB-lite"/>
    </source>
</evidence>
<dbReference type="AlphaFoldDB" id="A0A077WJI2"/>
<organism evidence="3">
    <name type="scientific">Lichtheimia ramosa</name>
    <dbReference type="NCBI Taxonomy" id="688394"/>
    <lineage>
        <taxon>Eukaryota</taxon>
        <taxon>Fungi</taxon>
        <taxon>Fungi incertae sedis</taxon>
        <taxon>Mucoromycota</taxon>
        <taxon>Mucoromycotina</taxon>
        <taxon>Mucoromycetes</taxon>
        <taxon>Mucorales</taxon>
        <taxon>Lichtheimiaceae</taxon>
        <taxon>Lichtheimia</taxon>
    </lineage>
</organism>
<dbReference type="PANTHER" id="PTHR13366">
    <property type="entry name" value="MALARIA ANTIGEN-RELATED"/>
    <property type="match status" value="1"/>
</dbReference>
<proteinExistence type="predicted"/>
<dbReference type="OrthoDB" id="422637at2759"/>
<protein>
    <recommendedName>
        <fullName evidence="2">DUF4042 domain-containing protein</fullName>
    </recommendedName>
</protein>